<evidence type="ECO:0000259" key="4">
    <source>
        <dbReference type="Pfam" id="PF13649"/>
    </source>
</evidence>
<dbReference type="Proteomes" id="UP000246132">
    <property type="component" value="Unassembled WGS sequence"/>
</dbReference>
<evidence type="ECO:0000313" key="5">
    <source>
        <dbReference type="EMBL" id="RKF06889.1"/>
    </source>
</evidence>
<organism evidence="5 6">
    <name type="scientific">Oceaniradius stylonematis</name>
    <dbReference type="NCBI Taxonomy" id="2184161"/>
    <lineage>
        <taxon>Bacteria</taxon>
        <taxon>Pseudomonadati</taxon>
        <taxon>Pseudomonadota</taxon>
        <taxon>Alphaproteobacteria</taxon>
        <taxon>Hyphomicrobiales</taxon>
        <taxon>Ahrensiaceae</taxon>
        <taxon>Oceaniradius</taxon>
    </lineage>
</organism>
<dbReference type="RefSeq" id="WP_109766559.1">
    <property type="nucleotide sequence ID" value="NZ_CP159474.1"/>
</dbReference>
<keyword evidence="2 5" id="KW-0808">Transferase</keyword>
<dbReference type="Pfam" id="PF13649">
    <property type="entry name" value="Methyltransf_25"/>
    <property type="match status" value="1"/>
</dbReference>
<evidence type="ECO:0000256" key="3">
    <source>
        <dbReference type="ARBA" id="ARBA00022691"/>
    </source>
</evidence>
<keyword evidence="1 5" id="KW-0489">Methyltransferase</keyword>
<comment type="caution">
    <text evidence="5">The sequence shown here is derived from an EMBL/GenBank/DDBJ whole genome shotgun (WGS) entry which is preliminary data.</text>
</comment>
<gene>
    <name evidence="5" type="ORF">DEM25_009625</name>
</gene>
<accession>A0A3A8AD07</accession>
<dbReference type="EMBL" id="QFWV02000005">
    <property type="protein sequence ID" value="RKF06889.1"/>
    <property type="molecule type" value="Genomic_DNA"/>
</dbReference>
<dbReference type="OrthoDB" id="7856199at2"/>
<dbReference type="GO" id="GO:0032259">
    <property type="term" value="P:methylation"/>
    <property type="evidence" value="ECO:0007669"/>
    <property type="project" value="UniProtKB-KW"/>
</dbReference>
<dbReference type="AlphaFoldDB" id="A0A3A8AD07"/>
<keyword evidence="3" id="KW-0949">S-adenosyl-L-methionine</keyword>
<keyword evidence="6" id="KW-1185">Reference proteome</keyword>
<sequence>MNQIRSAPDPTSVVTLNKLGRTTTRLNEINQRFVDASRDAKRPVLDIGCAMGVAALAALETGATVHANDVDDEHLRLVRENAPAASRDRLVTVPGRFPGDLHYQAAAFDVIHASNLLNFLTGQDIENGFAAIARWLAPGGLFLSISGSPYAGNVRGFIPAYEAAVAAGADWPGECEDLPSYSNDPTVSELPRFLHLLDPAVLARSARRAGLTVEQAAFFNRRGTPDYIRLDGRENVILVARKPA</sequence>
<reference evidence="5 6" key="1">
    <citation type="journal article" date="2018" name="Int. J. Syst. Bacteriol.">
        <title>Oceaniradius stylonemae gen. nov., sp. nov., isolated from a red alga, Stylonema cornu-cervi.</title>
        <authorList>
            <person name="Jeong S."/>
        </authorList>
    </citation>
    <scope>NUCLEOTIDE SEQUENCE [LARGE SCALE GENOMIC DNA]</scope>
    <source>
        <strain evidence="5 6">StC1</strain>
    </source>
</reference>
<dbReference type="InterPro" id="IPR029063">
    <property type="entry name" value="SAM-dependent_MTases_sf"/>
</dbReference>
<evidence type="ECO:0000256" key="2">
    <source>
        <dbReference type="ARBA" id="ARBA00022679"/>
    </source>
</evidence>
<name>A0A3A8AD07_9HYPH</name>
<proteinExistence type="predicted"/>
<protein>
    <submittedName>
        <fullName evidence="5">Class I SAM-dependent methyltransferase</fullName>
    </submittedName>
</protein>
<dbReference type="SUPFAM" id="SSF53335">
    <property type="entry name" value="S-adenosyl-L-methionine-dependent methyltransferases"/>
    <property type="match status" value="1"/>
</dbReference>
<dbReference type="Gene3D" id="3.40.50.150">
    <property type="entry name" value="Vaccinia Virus protein VP39"/>
    <property type="match status" value="1"/>
</dbReference>
<dbReference type="InterPro" id="IPR041698">
    <property type="entry name" value="Methyltransf_25"/>
</dbReference>
<feature type="domain" description="Methyltransferase" evidence="4">
    <location>
        <begin position="44"/>
        <end position="140"/>
    </location>
</feature>
<dbReference type="GO" id="GO:0008168">
    <property type="term" value="F:methyltransferase activity"/>
    <property type="evidence" value="ECO:0007669"/>
    <property type="project" value="UniProtKB-KW"/>
</dbReference>
<dbReference type="PANTHER" id="PTHR43464">
    <property type="entry name" value="METHYLTRANSFERASE"/>
    <property type="match status" value="1"/>
</dbReference>
<dbReference type="CDD" id="cd02440">
    <property type="entry name" value="AdoMet_MTases"/>
    <property type="match status" value="1"/>
</dbReference>
<evidence type="ECO:0000256" key="1">
    <source>
        <dbReference type="ARBA" id="ARBA00022603"/>
    </source>
</evidence>
<dbReference type="PANTHER" id="PTHR43464:SF19">
    <property type="entry name" value="UBIQUINONE BIOSYNTHESIS O-METHYLTRANSFERASE, MITOCHONDRIAL"/>
    <property type="match status" value="1"/>
</dbReference>
<evidence type="ECO:0000313" key="6">
    <source>
        <dbReference type="Proteomes" id="UP000246132"/>
    </source>
</evidence>